<feature type="domain" description="DUF985" evidence="1">
    <location>
        <begin position="12"/>
        <end position="34"/>
    </location>
</feature>
<dbReference type="InterPro" id="IPR009327">
    <property type="entry name" value="Cupin_DUF985"/>
</dbReference>
<dbReference type="PANTHER" id="PTHR33387">
    <property type="entry name" value="RMLC-LIKE JELLY ROLL FOLD PROTEIN"/>
    <property type="match status" value="1"/>
</dbReference>
<dbReference type="PANTHER" id="PTHR33387:SF3">
    <property type="entry name" value="DUF985 DOMAIN-CONTAINING PROTEIN"/>
    <property type="match status" value="1"/>
</dbReference>
<comment type="caution">
    <text evidence="2">The sequence shown here is derived from an EMBL/GenBank/DDBJ whole genome shotgun (WGS) entry which is preliminary data.</text>
</comment>
<dbReference type="Proteomes" id="UP000285038">
    <property type="component" value="Unassembled WGS sequence"/>
</dbReference>
<dbReference type="InterPro" id="IPR014710">
    <property type="entry name" value="RmlC-like_jellyroll"/>
</dbReference>
<sequence length="56" mass="6614">MSSELREVLEVDKDYALVSCLVAPGFEFEDFELFERVDLLATYLEHKEMIERLTRS</sequence>
<dbReference type="InterPro" id="IPR039935">
    <property type="entry name" value="YML079W-like"/>
</dbReference>
<gene>
    <name evidence="2" type="ORF">D6867_03840</name>
</gene>
<accession>A0ABX9PBZ6</accession>
<organism evidence="2 3">
    <name type="scientific">Streptococcus pseudopneumoniae</name>
    <dbReference type="NCBI Taxonomy" id="257758"/>
    <lineage>
        <taxon>Bacteria</taxon>
        <taxon>Bacillati</taxon>
        <taxon>Bacillota</taxon>
        <taxon>Bacilli</taxon>
        <taxon>Lactobacillales</taxon>
        <taxon>Streptococcaceae</taxon>
        <taxon>Streptococcus</taxon>
    </lineage>
</organism>
<dbReference type="Gene3D" id="2.60.120.10">
    <property type="entry name" value="Jelly Rolls"/>
    <property type="match status" value="1"/>
</dbReference>
<evidence type="ECO:0000259" key="1">
    <source>
        <dbReference type="Pfam" id="PF06172"/>
    </source>
</evidence>
<dbReference type="SUPFAM" id="SSF51182">
    <property type="entry name" value="RmlC-like cupins"/>
    <property type="match status" value="1"/>
</dbReference>
<dbReference type="InterPro" id="IPR011051">
    <property type="entry name" value="RmlC_Cupin_sf"/>
</dbReference>
<keyword evidence="3" id="KW-1185">Reference proteome</keyword>
<reference evidence="2 3" key="1">
    <citation type="submission" date="2018-09" db="EMBL/GenBank/DDBJ databases">
        <authorList>
            <person name="Handem S."/>
        </authorList>
    </citation>
    <scope>NUCLEOTIDE SEQUENCE [LARGE SCALE GENOMIC DNA]</scope>
    <source>
        <strain evidence="2 3">Spain2270</strain>
    </source>
</reference>
<proteinExistence type="predicted"/>
<evidence type="ECO:0000313" key="2">
    <source>
        <dbReference type="EMBL" id="RJY13094.1"/>
    </source>
</evidence>
<dbReference type="EMBL" id="RAHZ01000016">
    <property type="protein sequence ID" value="RJY13094.1"/>
    <property type="molecule type" value="Genomic_DNA"/>
</dbReference>
<evidence type="ECO:0000313" key="3">
    <source>
        <dbReference type="Proteomes" id="UP000285038"/>
    </source>
</evidence>
<name>A0ABX9PBZ6_9STRE</name>
<protein>
    <submittedName>
        <fullName evidence="2">Cupin</fullName>
    </submittedName>
</protein>
<dbReference type="Pfam" id="PF06172">
    <property type="entry name" value="Cupin_5"/>
    <property type="match status" value="1"/>
</dbReference>